<gene>
    <name evidence="1" type="ordered locus">MSWAN_0499</name>
</gene>
<dbReference type="RefSeq" id="WP_013825040.1">
    <property type="nucleotide sequence ID" value="NC_015574.1"/>
</dbReference>
<dbReference type="OrthoDB" id="71028at2157"/>
<dbReference type="HOGENOM" id="CLU_2379452_0_0_2"/>
<dbReference type="eggNOG" id="arCOG10253">
    <property type="taxonomic scope" value="Archaea"/>
</dbReference>
<name>F6D4Q3_METPW</name>
<dbReference type="AlphaFoldDB" id="F6D4Q3"/>
<evidence type="ECO:0000313" key="1">
    <source>
        <dbReference type="EMBL" id="AEG17538.1"/>
    </source>
</evidence>
<reference evidence="1 2" key="1">
    <citation type="journal article" date="2014" name="Int. J. Syst. Evol. Microbiol.">
        <title>Methanobacterium paludis sp. nov. and a novel strain of Methanobacterium lacus isolated from northern peatlands.</title>
        <authorList>
            <person name="Cadillo-Quiroz H."/>
            <person name="Brauer S.L."/>
            <person name="Goodson N."/>
            <person name="Yavitt J.B."/>
            <person name="Zinder S.H."/>
        </authorList>
    </citation>
    <scope>NUCLEOTIDE SEQUENCE [LARGE SCALE GENOMIC DNA]</scope>
    <source>
        <strain evidence="2">DSM 25820 / JCM 18151 / SWAN1</strain>
    </source>
</reference>
<dbReference type="Proteomes" id="UP000009231">
    <property type="component" value="Chromosome"/>
</dbReference>
<dbReference type="GeneID" id="10667986"/>
<dbReference type="EMBL" id="CP002772">
    <property type="protein sequence ID" value="AEG17538.1"/>
    <property type="molecule type" value="Genomic_DNA"/>
</dbReference>
<keyword evidence="2" id="KW-1185">Reference proteome</keyword>
<dbReference type="KEGG" id="mew:MSWAN_0499"/>
<protein>
    <submittedName>
        <fullName evidence="1">Uncharacterized protein</fullName>
    </submittedName>
</protein>
<proteinExistence type="predicted"/>
<accession>F6D4Q3</accession>
<organism evidence="1 2">
    <name type="scientific">Methanobacterium paludis (strain DSM 25820 / JCM 18151 / SWAN1)</name>
    <dbReference type="NCBI Taxonomy" id="868131"/>
    <lineage>
        <taxon>Archaea</taxon>
        <taxon>Methanobacteriati</taxon>
        <taxon>Methanobacteriota</taxon>
        <taxon>Methanomada group</taxon>
        <taxon>Methanobacteria</taxon>
        <taxon>Methanobacteriales</taxon>
        <taxon>Methanobacteriaceae</taxon>
        <taxon>Methanobacterium</taxon>
    </lineage>
</organism>
<sequence>MNPKKAGAVFIILMIALIAYGFGSFASVVDVDNNIGVGIIPSNLSLSGQQAISTIGDPSFDPVSVNKRVVVNVSNNTTVTVTNLTNQSNGTNNL</sequence>
<evidence type="ECO:0000313" key="2">
    <source>
        <dbReference type="Proteomes" id="UP000009231"/>
    </source>
</evidence>